<accession>A0A3N5AZV1</accession>
<dbReference type="Gene3D" id="3.10.520.10">
    <property type="entry name" value="ApbE-like domains"/>
    <property type="match status" value="1"/>
</dbReference>
<dbReference type="EMBL" id="RKRE01000003">
    <property type="protein sequence ID" value="RPF42718.1"/>
    <property type="molecule type" value="Genomic_DNA"/>
</dbReference>
<gene>
    <name evidence="1" type="ORF">EDD75_1828</name>
</gene>
<evidence type="ECO:0000313" key="1">
    <source>
        <dbReference type="EMBL" id="RPF42718.1"/>
    </source>
</evidence>
<keyword evidence="2" id="KW-1185">Reference proteome</keyword>
<protein>
    <submittedName>
        <fullName evidence="1">Uncharacterized protein</fullName>
    </submittedName>
</protein>
<dbReference type="InterPro" id="IPR003374">
    <property type="entry name" value="ApbE-like_sf"/>
</dbReference>
<dbReference type="Proteomes" id="UP000282654">
    <property type="component" value="Unassembled WGS sequence"/>
</dbReference>
<name>A0A3N5AZV1_9THEO</name>
<evidence type="ECO:0000313" key="2">
    <source>
        <dbReference type="Proteomes" id="UP000282654"/>
    </source>
</evidence>
<dbReference type="PIRSF" id="PIRSF006421">
    <property type="entry name" value="UCP006421"/>
    <property type="match status" value="1"/>
</dbReference>
<proteinExistence type="predicted"/>
<dbReference type="OrthoDB" id="9787842at2"/>
<dbReference type="AlphaFoldDB" id="A0A3N5AZV1"/>
<reference evidence="1 2" key="1">
    <citation type="submission" date="2018-11" db="EMBL/GenBank/DDBJ databases">
        <title>Genomic Encyclopedia of Type Strains, Phase IV (KMG-IV): sequencing the most valuable type-strain genomes for metagenomic binning, comparative biology and taxonomic classification.</title>
        <authorList>
            <person name="Goeker M."/>
        </authorList>
    </citation>
    <scope>NUCLEOTIDE SEQUENCE [LARGE SCALE GENOMIC DNA]</scope>
    <source>
        <strain evidence="1 2">DSM 102936</strain>
    </source>
</reference>
<dbReference type="InterPro" id="IPR007183">
    <property type="entry name" value="UPF0280"/>
</dbReference>
<dbReference type="NCBIfam" id="NF003323">
    <property type="entry name" value="PRK04334.1-3"/>
    <property type="match status" value="1"/>
</dbReference>
<organism evidence="1 2">
    <name type="scientific">Thermodesulfitimonas autotrophica</name>
    <dbReference type="NCBI Taxonomy" id="1894989"/>
    <lineage>
        <taxon>Bacteria</taxon>
        <taxon>Bacillati</taxon>
        <taxon>Bacillota</taxon>
        <taxon>Clostridia</taxon>
        <taxon>Thermoanaerobacterales</taxon>
        <taxon>Thermoanaerobacteraceae</taxon>
        <taxon>Thermodesulfitimonas</taxon>
    </lineage>
</organism>
<comment type="caution">
    <text evidence="1">The sequence shown here is derived from an EMBL/GenBank/DDBJ whole genome shotgun (WGS) entry which is preliminary data.</text>
</comment>
<dbReference type="RefSeq" id="WP_123931265.1">
    <property type="nucleotide sequence ID" value="NZ_RKRE01000003.1"/>
</dbReference>
<dbReference type="SUPFAM" id="SSF143631">
    <property type="entry name" value="ApbE-like"/>
    <property type="match status" value="1"/>
</dbReference>
<sequence length="252" mass="26928">MARRTYRALFREEDLFFFEVKVKETDLCLGVRAERFTPDLVWLVEKKVKQERALLEAYIEKDPVFLKTLQPHRPLPDAPEIAVAMAEAGAACGVGPMAAVAGAFADLVGRLLTRYSRDVIVENGGDIFLKSTRKRRVGIFAGNSPLSHRMAIEIPPDYTPLGICTSSGTVGHSLSFGRADAAVILAGTATLADAAATAVGNRVQTPADIEKALAFAREIPGVAGAVVIIGDALGVWGKVKLVPVLPPENPSP</sequence>